<keyword evidence="2" id="KW-1185">Reference proteome</keyword>
<proteinExistence type="predicted"/>
<sequence>LEDRLRESGADYTKALLPLRPYVVVDRNLYTGQNPPSSERLAERLVTDVEGAARTA</sequence>
<protein>
    <submittedName>
        <fullName evidence="1">Type 1 glutamine amidotransferase domain-containing protein</fullName>
    </submittedName>
</protein>
<organism evidence="1 2">
    <name type="scientific">Streptomyces albidoflavus</name>
    <dbReference type="NCBI Taxonomy" id="1886"/>
    <lineage>
        <taxon>Bacteria</taxon>
        <taxon>Bacillati</taxon>
        <taxon>Actinomycetota</taxon>
        <taxon>Actinomycetes</taxon>
        <taxon>Kitasatosporales</taxon>
        <taxon>Streptomycetaceae</taxon>
        <taxon>Streptomyces</taxon>
        <taxon>Streptomyces albidoflavus group</taxon>
    </lineage>
</organism>
<dbReference type="InterPro" id="IPR029062">
    <property type="entry name" value="Class_I_gatase-like"/>
</dbReference>
<reference evidence="2" key="1">
    <citation type="journal article" date="2019" name="Microbiol. Resour. Announc.">
        <title>Draft Genomic Sequences of Streptomyces misionensis and Streptomyces albidoflavus, bacteria applied for phytopathogen biocontrol.</title>
        <authorList>
            <person name="Pylro V."/>
            <person name="Dias A."/>
            <person name="Andreote F."/>
            <person name="Varani A."/>
            <person name="Andreote C."/>
            <person name="Bernardo E."/>
            <person name="Martins T."/>
        </authorList>
    </citation>
    <scope>NUCLEOTIDE SEQUENCE [LARGE SCALE GENOMIC DNA]</scope>
    <source>
        <strain evidence="2">77</strain>
    </source>
</reference>
<keyword evidence="1" id="KW-0315">Glutamine amidotransferase</keyword>
<dbReference type="SUPFAM" id="SSF52317">
    <property type="entry name" value="Class I glutamine amidotransferase-like"/>
    <property type="match status" value="1"/>
</dbReference>
<gene>
    <name evidence="1" type="ORF">FRZ02_02380</name>
</gene>
<feature type="non-terminal residue" evidence="1">
    <location>
        <position position="1"/>
    </location>
</feature>
<evidence type="ECO:0000313" key="2">
    <source>
        <dbReference type="Proteomes" id="UP000318052"/>
    </source>
</evidence>
<dbReference type="EMBL" id="VOGX01000015">
    <property type="protein sequence ID" value="TWV28040.1"/>
    <property type="molecule type" value="Genomic_DNA"/>
</dbReference>
<dbReference type="Gene3D" id="3.40.50.880">
    <property type="match status" value="1"/>
</dbReference>
<accession>A0ABY3H5Q9</accession>
<name>A0ABY3H5Q9_9ACTN</name>
<comment type="caution">
    <text evidence="1">The sequence shown here is derived from an EMBL/GenBank/DDBJ whole genome shotgun (WGS) entry which is preliminary data.</text>
</comment>
<evidence type="ECO:0000313" key="1">
    <source>
        <dbReference type="EMBL" id="TWV28040.1"/>
    </source>
</evidence>
<dbReference type="Proteomes" id="UP000318052">
    <property type="component" value="Unassembled WGS sequence"/>
</dbReference>